<proteinExistence type="predicted"/>
<dbReference type="EMBL" id="BGPR01024128">
    <property type="protein sequence ID" value="GBN91923.1"/>
    <property type="molecule type" value="Genomic_DNA"/>
</dbReference>
<gene>
    <name evidence="1" type="ORF">AVEN_1417_1</name>
</gene>
<evidence type="ECO:0000313" key="2">
    <source>
        <dbReference type="Proteomes" id="UP000499080"/>
    </source>
</evidence>
<dbReference type="Proteomes" id="UP000499080">
    <property type="component" value="Unassembled WGS sequence"/>
</dbReference>
<organism evidence="1 2">
    <name type="scientific">Araneus ventricosus</name>
    <name type="common">Orbweaver spider</name>
    <name type="synonym">Epeira ventricosa</name>
    <dbReference type="NCBI Taxonomy" id="182803"/>
    <lineage>
        <taxon>Eukaryota</taxon>
        <taxon>Metazoa</taxon>
        <taxon>Ecdysozoa</taxon>
        <taxon>Arthropoda</taxon>
        <taxon>Chelicerata</taxon>
        <taxon>Arachnida</taxon>
        <taxon>Araneae</taxon>
        <taxon>Araneomorphae</taxon>
        <taxon>Entelegynae</taxon>
        <taxon>Araneoidea</taxon>
        <taxon>Araneidae</taxon>
        <taxon>Araneus</taxon>
    </lineage>
</organism>
<reference evidence="1 2" key="1">
    <citation type="journal article" date="2019" name="Sci. Rep.">
        <title>Orb-weaving spider Araneus ventricosus genome elucidates the spidroin gene catalogue.</title>
        <authorList>
            <person name="Kono N."/>
            <person name="Nakamura H."/>
            <person name="Ohtoshi R."/>
            <person name="Moran D.A.P."/>
            <person name="Shinohara A."/>
            <person name="Yoshida Y."/>
            <person name="Fujiwara M."/>
            <person name="Mori M."/>
            <person name="Tomita M."/>
            <person name="Arakawa K."/>
        </authorList>
    </citation>
    <scope>NUCLEOTIDE SEQUENCE [LARGE SCALE GENOMIC DNA]</scope>
</reference>
<accession>A0A4Y2SW75</accession>
<comment type="caution">
    <text evidence="1">The sequence shown here is derived from an EMBL/GenBank/DDBJ whole genome shotgun (WGS) entry which is preliminary data.</text>
</comment>
<sequence length="90" mass="10387">MHGAETDINVFSAKRPFPGHENAWDGSCKGHVFMQEAYHGSFICVRETVRWVLWFEQRKRPTGHQAGRWIHHIPSFLSSSSPPWPTISLE</sequence>
<dbReference type="AlphaFoldDB" id="A0A4Y2SW75"/>
<name>A0A4Y2SW75_ARAVE</name>
<keyword evidence="2" id="KW-1185">Reference proteome</keyword>
<protein>
    <submittedName>
        <fullName evidence="1">Uncharacterized protein</fullName>
    </submittedName>
</protein>
<evidence type="ECO:0000313" key="1">
    <source>
        <dbReference type="EMBL" id="GBN91923.1"/>
    </source>
</evidence>